<dbReference type="EC" id="2.4.99.12" evidence="3 8"/>
<dbReference type="GO" id="GO:0043842">
    <property type="term" value="F:Kdo transferase activity"/>
    <property type="evidence" value="ECO:0007669"/>
    <property type="project" value="UniProtKB-EC"/>
</dbReference>
<keyword evidence="5 8" id="KW-0808">Transferase</keyword>
<dbReference type="PANTHER" id="PTHR42755">
    <property type="entry name" value="3-DEOXY-MANNO-OCTULOSONATE CYTIDYLYLTRANSFERASE"/>
    <property type="match status" value="1"/>
</dbReference>
<dbReference type="GO" id="GO:0005886">
    <property type="term" value="C:plasma membrane"/>
    <property type="evidence" value="ECO:0007669"/>
    <property type="project" value="UniProtKB-SubCell"/>
</dbReference>
<evidence type="ECO:0000256" key="1">
    <source>
        <dbReference type="ARBA" id="ARBA00003394"/>
    </source>
</evidence>
<dbReference type="InterPro" id="IPR007507">
    <property type="entry name" value="Glycos_transf_N"/>
</dbReference>
<feature type="domain" description="3-deoxy-D-manno-octulosonic-acid transferase N-terminal" evidence="9">
    <location>
        <begin position="30"/>
        <end position="178"/>
    </location>
</feature>
<dbReference type="Gene3D" id="3.40.50.11720">
    <property type="entry name" value="3-Deoxy-D-manno-octulosonic-acid transferase, N-terminal domain"/>
    <property type="match status" value="1"/>
</dbReference>
<keyword evidence="8" id="KW-1003">Cell membrane</keyword>
<comment type="function">
    <text evidence="1 8">Involved in lipopolysaccharide (LPS) biosynthesis. Catalyzes the transfer of 3-deoxy-D-manno-octulosonate (Kdo) residue(s) from CMP-Kdo to lipid IV(A), the tetraacyldisaccharide-1,4'-bisphosphate precursor of lipid A.</text>
</comment>
<dbReference type="PANTHER" id="PTHR42755:SF1">
    <property type="entry name" value="3-DEOXY-D-MANNO-OCTULOSONIC ACID TRANSFERASE, MITOCHONDRIAL-RELATED"/>
    <property type="match status" value="1"/>
</dbReference>
<dbReference type="Proteomes" id="UP000184085">
    <property type="component" value="Unassembled WGS sequence"/>
</dbReference>
<reference evidence="11" key="1">
    <citation type="submission" date="2016-09" db="EMBL/GenBank/DDBJ databases">
        <authorList>
            <person name="Wibberg D."/>
        </authorList>
    </citation>
    <scope>NUCLEOTIDE SEQUENCE [LARGE SCALE GENOMIC DNA]</scope>
</reference>
<evidence type="ECO:0000256" key="8">
    <source>
        <dbReference type="RuleBase" id="RU365103"/>
    </source>
</evidence>
<proteinExistence type="inferred from homology"/>
<dbReference type="GO" id="GO:0009245">
    <property type="term" value="P:lipid A biosynthetic process"/>
    <property type="evidence" value="ECO:0007669"/>
    <property type="project" value="TreeGrafter"/>
</dbReference>
<evidence type="ECO:0000256" key="3">
    <source>
        <dbReference type="ARBA" id="ARBA00012621"/>
    </source>
</evidence>
<evidence type="ECO:0000259" key="9">
    <source>
        <dbReference type="Pfam" id="PF04413"/>
    </source>
</evidence>
<dbReference type="RefSeq" id="WP_072708486.1">
    <property type="nucleotide sequence ID" value="NZ_FMJB01000064.1"/>
</dbReference>
<gene>
    <name evidence="10" type="ORF">KARMA_3408</name>
</gene>
<evidence type="ECO:0000313" key="10">
    <source>
        <dbReference type="EMBL" id="SCM69174.1"/>
    </source>
</evidence>
<dbReference type="InterPro" id="IPR038107">
    <property type="entry name" value="Glycos_transf_N_sf"/>
</dbReference>
<dbReference type="Gene3D" id="3.40.50.2000">
    <property type="entry name" value="Glycogen Phosphorylase B"/>
    <property type="match status" value="1"/>
</dbReference>
<evidence type="ECO:0000313" key="11">
    <source>
        <dbReference type="Proteomes" id="UP000184085"/>
    </source>
</evidence>
<accession>A0A1M4N576</accession>
<dbReference type="EMBL" id="FMJB01000064">
    <property type="protein sequence ID" value="SCM69174.1"/>
    <property type="molecule type" value="Genomic_DNA"/>
</dbReference>
<comment type="pathway">
    <text evidence="2 8">Bacterial outer membrane biogenesis; LPS core biosynthesis.</text>
</comment>
<evidence type="ECO:0000256" key="5">
    <source>
        <dbReference type="ARBA" id="ARBA00022679"/>
    </source>
</evidence>
<comment type="catalytic activity">
    <reaction evidence="7 8">
        <text>lipid IVA (E. coli) + CMP-3-deoxy-beta-D-manno-octulosonate = alpha-Kdo-(2-&gt;6)-lipid IVA (E. coli) + CMP + H(+)</text>
        <dbReference type="Rhea" id="RHEA:28066"/>
        <dbReference type="ChEBI" id="CHEBI:15378"/>
        <dbReference type="ChEBI" id="CHEBI:58603"/>
        <dbReference type="ChEBI" id="CHEBI:60364"/>
        <dbReference type="ChEBI" id="CHEBI:60377"/>
        <dbReference type="ChEBI" id="CHEBI:85987"/>
        <dbReference type="EC" id="2.4.99.12"/>
    </reaction>
</comment>
<evidence type="ECO:0000256" key="2">
    <source>
        <dbReference type="ARBA" id="ARBA00004713"/>
    </source>
</evidence>
<dbReference type="InterPro" id="IPR039901">
    <property type="entry name" value="Kdotransferase"/>
</dbReference>
<dbReference type="AlphaFoldDB" id="A0A1M4N576"/>
<organism evidence="10 11">
    <name type="scientific">Donghicola eburneus</name>
    <dbReference type="NCBI Taxonomy" id="393278"/>
    <lineage>
        <taxon>Bacteria</taxon>
        <taxon>Pseudomonadati</taxon>
        <taxon>Pseudomonadota</taxon>
        <taxon>Alphaproteobacteria</taxon>
        <taxon>Rhodobacterales</taxon>
        <taxon>Roseobacteraceae</taxon>
        <taxon>Donghicola</taxon>
    </lineage>
</organism>
<keyword evidence="8" id="KW-0448">Lipopolysaccharide biosynthesis</keyword>
<keyword evidence="8" id="KW-0472">Membrane</keyword>
<comment type="similarity">
    <text evidence="8">Belongs to the glycosyltransferase group 1 family.</text>
</comment>
<name>A0A1M4N576_9RHOB</name>
<sequence>MYRQLALSIAVGLKPGRRVDADALWAPRPEGMLVWLHAASAPDLAALLHLIPRLETLEPIPSVLLTMQEGLGCPGALPDHVMVEHPPQDTLAQTTAFVQHFKPDMGLYCGAPLRQTLLWAMERQKVPLTLTNASASELDPPGFRFDRAAQQALAQCFDHIICKDDLAARRINKLRGAKAPAIPLGRLEEGSVAPSADPIKLEALRPALAGRPVWLAAETRPGEEPMVAEAQRQMTRFSHRLLSVIAPDDPSRGIGLAETLRAQGWHVALRSKDDPITEDVQVVVVDVCGELGLWYRLAPITFVGSSLVPGFGGQDPFAPAALGSALLYGPNVGNYLDSYSRLVNAGGARIVKDASSLAQGLQLLLAPDKAAAQAHAAWEVASRGAEVTDRVLEILQEQLDEKAF</sequence>
<dbReference type="UniPathway" id="UPA00958"/>
<dbReference type="GO" id="GO:0009244">
    <property type="term" value="P:lipopolysaccharide core region biosynthetic process"/>
    <property type="evidence" value="ECO:0007669"/>
    <property type="project" value="UniProtKB-UniRule"/>
</dbReference>
<evidence type="ECO:0000256" key="7">
    <source>
        <dbReference type="ARBA" id="ARBA00049183"/>
    </source>
</evidence>
<keyword evidence="11" id="KW-1185">Reference proteome</keyword>
<evidence type="ECO:0000256" key="6">
    <source>
        <dbReference type="ARBA" id="ARBA00031445"/>
    </source>
</evidence>
<protein>
    <recommendedName>
        <fullName evidence="4 8">3-deoxy-D-manno-octulosonic acid transferase</fullName>
        <shortName evidence="8">Kdo transferase</shortName>
        <ecNumber evidence="3 8">2.4.99.12</ecNumber>
    </recommendedName>
    <alternativeName>
        <fullName evidence="6 8">Lipid IV(A) 3-deoxy-D-manno-octulosonic acid transferase</fullName>
    </alternativeName>
</protein>
<dbReference type="Pfam" id="PF04413">
    <property type="entry name" value="Glycos_transf_N"/>
    <property type="match status" value="1"/>
</dbReference>
<evidence type="ECO:0000256" key="4">
    <source>
        <dbReference type="ARBA" id="ARBA00019077"/>
    </source>
</evidence>
<comment type="subcellular location">
    <subcellularLocation>
        <location evidence="8">Cell membrane</location>
    </subcellularLocation>
</comment>